<comment type="subcellular location">
    <subcellularLocation>
        <location evidence="1">Membrane</location>
        <topology evidence="1">Multi-pass membrane protein</topology>
    </subcellularLocation>
</comment>
<evidence type="ECO:0000256" key="7">
    <source>
        <dbReference type="ARBA" id="ARBA00023136"/>
    </source>
</evidence>
<dbReference type="OrthoDB" id="196709at2759"/>
<evidence type="ECO:0000256" key="3">
    <source>
        <dbReference type="ARBA" id="ARBA00008321"/>
    </source>
</evidence>
<dbReference type="STRING" id="1157962.A0A250XM96"/>
<evidence type="ECO:0000256" key="6">
    <source>
        <dbReference type="ARBA" id="ARBA00022989"/>
    </source>
</evidence>
<evidence type="ECO:0000256" key="2">
    <source>
        <dbReference type="ARBA" id="ARBA00004687"/>
    </source>
</evidence>
<proteinExistence type="inferred from homology"/>
<keyword evidence="4" id="KW-0337">GPI-anchor biosynthesis</keyword>
<evidence type="ECO:0000256" key="1">
    <source>
        <dbReference type="ARBA" id="ARBA00004141"/>
    </source>
</evidence>
<keyword evidence="7 8" id="KW-0472">Membrane</keyword>
<name>A0A250XM96_9CHLO</name>
<feature type="transmembrane region" description="Helical" evidence="8">
    <location>
        <begin position="313"/>
        <end position="336"/>
    </location>
</feature>
<gene>
    <name evidence="9" type="ORF">CEUSTIGMA_g11447.t1</name>
</gene>
<organism evidence="9 10">
    <name type="scientific">Chlamydomonas eustigma</name>
    <dbReference type="NCBI Taxonomy" id="1157962"/>
    <lineage>
        <taxon>Eukaryota</taxon>
        <taxon>Viridiplantae</taxon>
        <taxon>Chlorophyta</taxon>
        <taxon>core chlorophytes</taxon>
        <taxon>Chlorophyceae</taxon>
        <taxon>CS clade</taxon>
        <taxon>Chlamydomonadales</taxon>
        <taxon>Chlamydomonadaceae</taxon>
        <taxon>Chlamydomonas</taxon>
    </lineage>
</organism>
<dbReference type="PANTHER" id="PTHR12982">
    <property type="entry name" value="PHOSPHATIDYLINOSITOL GLYCAN, CLASS C"/>
    <property type="match status" value="1"/>
</dbReference>
<evidence type="ECO:0000313" key="9">
    <source>
        <dbReference type="EMBL" id="GAX84022.1"/>
    </source>
</evidence>
<sequence>MSLNNLDDLFEEILRDNVVDQIQHERETLQACSTSHNLQGWQRQRHQRRKRARSSLQVMLQPKLSSEVKQKVCTVHKLDSLIQREENCVSKSLKTPFLSKASTESSTKERIHLLSSLKKCAAIADFSSQQEVPFMNSNVGTDHCNERYDHAEAVSKTGVDAGYENQHKEFKGVQSRTSTSASQSAVKLAATSCLHDLNKDYLDDAERSCLTTCASGLPWKKVLWRQQGRPDNFTDSSFLQELASPSSLLCTSHTRENRLIIWSMVVVNASVPVRKYPQVVLASAAITQQICTVVASMSVAAHLAYSSISVPRVLWACAGLLVAGYLVCALLGRHLLGGSVIRGMRQCCLLVGGEREIYPALSLQVS</sequence>
<keyword evidence="5 8" id="KW-0812">Transmembrane</keyword>
<comment type="pathway">
    <text evidence="2">Glycolipid biosynthesis; glycosylphosphatidylinositol-anchor biosynthesis.</text>
</comment>
<dbReference type="GO" id="GO:0000506">
    <property type="term" value="C:glycosylphosphatidylinositol-N-acetylglucosaminyltransferase (GPI-GnT) complex"/>
    <property type="evidence" value="ECO:0007669"/>
    <property type="project" value="TreeGrafter"/>
</dbReference>
<evidence type="ECO:0000256" key="4">
    <source>
        <dbReference type="ARBA" id="ARBA00022502"/>
    </source>
</evidence>
<protein>
    <submittedName>
        <fullName evidence="9">Uncharacterized protein</fullName>
    </submittedName>
</protein>
<evidence type="ECO:0000256" key="8">
    <source>
        <dbReference type="SAM" id="Phobius"/>
    </source>
</evidence>
<comment type="similarity">
    <text evidence="3">Belongs to the PIGC family.</text>
</comment>
<dbReference type="GO" id="GO:0006506">
    <property type="term" value="P:GPI anchor biosynthetic process"/>
    <property type="evidence" value="ECO:0007669"/>
    <property type="project" value="UniProtKB-UniPathway"/>
</dbReference>
<dbReference type="InterPro" id="IPR009450">
    <property type="entry name" value="Plno_GlcNAc_GPI2"/>
</dbReference>
<accession>A0A250XM96</accession>
<evidence type="ECO:0000256" key="5">
    <source>
        <dbReference type="ARBA" id="ARBA00022692"/>
    </source>
</evidence>
<keyword evidence="6 8" id="KW-1133">Transmembrane helix</keyword>
<dbReference type="Proteomes" id="UP000232323">
    <property type="component" value="Unassembled WGS sequence"/>
</dbReference>
<dbReference type="EMBL" id="BEGY01000113">
    <property type="protein sequence ID" value="GAX84022.1"/>
    <property type="molecule type" value="Genomic_DNA"/>
</dbReference>
<comment type="caution">
    <text evidence="9">The sequence shown here is derived from an EMBL/GenBank/DDBJ whole genome shotgun (WGS) entry which is preliminary data.</text>
</comment>
<dbReference type="UniPathway" id="UPA00196"/>
<dbReference type="AlphaFoldDB" id="A0A250XM96"/>
<dbReference type="Pfam" id="PF06432">
    <property type="entry name" value="GPI2"/>
    <property type="match status" value="1"/>
</dbReference>
<dbReference type="PANTHER" id="PTHR12982:SF0">
    <property type="entry name" value="PHOSPHATIDYLINOSITOL N-ACETYLGLUCOSAMINYLTRANSFERASE SUBUNIT C"/>
    <property type="match status" value="1"/>
</dbReference>
<evidence type="ECO:0000313" key="10">
    <source>
        <dbReference type="Proteomes" id="UP000232323"/>
    </source>
</evidence>
<reference evidence="9 10" key="1">
    <citation type="submission" date="2017-08" db="EMBL/GenBank/DDBJ databases">
        <title>Acidophilic green algal genome provides insights into adaptation to an acidic environment.</title>
        <authorList>
            <person name="Hirooka S."/>
            <person name="Hirose Y."/>
            <person name="Kanesaki Y."/>
            <person name="Higuchi S."/>
            <person name="Fujiwara T."/>
            <person name="Onuma R."/>
            <person name="Era A."/>
            <person name="Ohbayashi R."/>
            <person name="Uzuka A."/>
            <person name="Nozaki H."/>
            <person name="Yoshikawa H."/>
            <person name="Miyagishima S.Y."/>
        </authorList>
    </citation>
    <scope>NUCLEOTIDE SEQUENCE [LARGE SCALE GENOMIC DNA]</scope>
    <source>
        <strain evidence="9 10">NIES-2499</strain>
    </source>
</reference>
<keyword evidence="10" id="KW-1185">Reference proteome</keyword>